<reference evidence="1 2" key="1">
    <citation type="submission" date="2018-11" db="EMBL/GenBank/DDBJ databases">
        <authorList>
            <consortium name="Pathogen Informatics"/>
        </authorList>
    </citation>
    <scope>NUCLEOTIDE SEQUENCE [LARGE SCALE GENOMIC DNA]</scope>
</reference>
<proteinExistence type="predicted"/>
<organism evidence="1 2">
    <name type="scientific">Cylicostephanus goldi</name>
    <name type="common">Nematode worm</name>
    <dbReference type="NCBI Taxonomy" id="71465"/>
    <lineage>
        <taxon>Eukaryota</taxon>
        <taxon>Metazoa</taxon>
        <taxon>Ecdysozoa</taxon>
        <taxon>Nematoda</taxon>
        <taxon>Chromadorea</taxon>
        <taxon>Rhabditida</taxon>
        <taxon>Rhabditina</taxon>
        <taxon>Rhabditomorpha</taxon>
        <taxon>Strongyloidea</taxon>
        <taxon>Strongylidae</taxon>
        <taxon>Cylicostephanus</taxon>
    </lineage>
</organism>
<name>A0A3P7QJM9_CYLGO</name>
<dbReference type="OrthoDB" id="6252479at2759"/>
<protein>
    <recommendedName>
        <fullName evidence="3">Cadherin domain-containing protein</fullName>
    </recommendedName>
</protein>
<evidence type="ECO:0000313" key="2">
    <source>
        <dbReference type="Proteomes" id="UP000271889"/>
    </source>
</evidence>
<keyword evidence="2" id="KW-1185">Reference proteome</keyword>
<dbReference type="Proteomes" id="UP000271889">
    <property type="component" value="Unassembled WGS sequence"/>
</dbReference>
<sequence>MCGGKSVTINGNDWENLDKGQILEHKDNPPCCASPPCSECFVSIKATDRGIPPLESTALLKVLLTTENLHDPQINIRLHPSNVDFALIETGALADPSPISIESGNEDSIFDLIVQKQFSILKLTKNAENIDRSEFDLQFLAKDGQTPPRVTRRLLKVYNEAKLTASPVMVEKNLAVTLPENSPVGSFVTQVHTNSSNCRFFLSGTTPFHVDELSGKTV</sequence>
<evidence type="ECO:0008006" key="3">
    <source>
        <dbReference type="Google" id="ProtNLM"/>
    </source>
</evidence>
<gene>
    <name evidence="1" type="ORF">CGOC_LOCUS11721</name>
</gene>
<dbReference type="AlphaFoldDB" id="A0A3P7QJM9"/>
<dbReference type="EMBL" id="UYRV01118350">
    <property type="protein sequence ID" value="VDN31096.1"/>
    <property type="molecule type" value="Genomic_DNA"/>
</dbReference>
<accession>A0A3P7QJM9</accession>
<dbReference type="CDD" id="cd11304">
    <property type="entry name" value="Cadherin_repeat"/>
    <property type="match status" value="1"/>
</dbReference>
<evidence type="ECO:0000313" key="1">
    <source>
        <dbReference type="EMBL" id="VDN31096.1"/>
    </source>
</evidence>